<dbReference type="Gene3D" id="3.40.50.1460">
    <property type="match status" value="1"/>
</dbReference>
<dbReference type="GO" id="GO:0006508">
    <property type="term" value="P:proteolysis"/>
    <property type="evidence" value="ECO:0007669"/>
    <property type="project" value="UniProtKB-KW"/>
</dbReference>
<dbReference type="AlphaFoldDB" id="A0AAV2TSJ1"/>
<evidence type="ECO:0000259" key="8">
    <source>
        <dbReference type="PROSITE" id="PS50208"/>
    </source>
</evidence>
<dbReference type="InterPro" id="IPR002138">
    <property type="entry name" value="Pept_C14_p10"/>
</dbReference>
<accession>A0AAV2TSJ1</accession>
<dbReference type="InterPro" id="IPR015917">
    <property type="entry name" value="Pept_C14A"/>
</dbReference>
<dbReference type="PRINTS" id="PR00376">
    <property type="entry name" value="IL1BCENZYME"/>
</dbReference>
<dbReference type="PROSITE" id="PS01122">
    <property type="entry name" value="CASPASE_CYS"/>
    <property type="match status" value="1"/>
</dbReference>
<evidence type="ECO:0000313" key="10">
    <source>
        <dbReference type="Proteomes" id="UP001497525"/>
    </source>
</evidence>
<evidence type="ECO:0000256" key="4">
    <source>
        <dbReference type="ARBA" id="ARBA00022807"/>
    </source>
</evidence>
<evidence type="ECO:0000256" key="5">
    <source>
        <dbReference type="ARBA" id="ARBA00023145"/>
    </source>
</evidence>
<dbReference type="SUPFAM" id="SSF52129">
    <property type="entry name" value="Caspase-like"/>
    <property type="match status" value="1"/>
</dbReference>
<comment type="caution">
    <text evidence="9">The sequence shown here is derived from an EMBL/GenBank/DDBJ whole genome shotgun (WGS) entry which is preliminary data.</text>
</comment>
<dbReference type="EMBL" id="CAXLJL010000711">
    <property type="protein sequence ID" value="CAL5140354.1"/>
    <property type="molecule type" value="Genomic_DNA"/>
</dbReference>
<evidence type="ECO:0000256" key="3">
    <source>
        <dbReference type="ARBA" id="ARBA00022801"/>
    </source>
</evidence>
<feature type="domain" description="Caspase family p20" evidence="8">
    <location>
        <begin position="54"/>
        <end position="178"/>
    </location>
</feature>
<dbReference type="Pfam" id="PF00656">
    <property type="entry name" value="Peptidase_C14"/>
    <property type="match status" value="1"/>
</dbReference>
<gene>
    <name evidence="9" type="ORF">CDAUBV1_LOCUS15683</name>
</gene>
<dbReference type="InterPro" id="IPR033139">
    <property type="entry name" value="Caspase_cys_AS"/>
</dbReference>
<keyword evidence="5" id="KW-0865">Zymogen</keyword>
<protein>
    <recommendedName>
        <fullName evidence="11">Caspase-3</fullName>
    </recommendedName>
</protein>
<comment type="similarity">
    <text evidence="1 6">Belongs to the peptidase C14A family.</text>
</comment>
<dbReference type="Proteomes" id="UP001497525">
    <property type="component" value="Unassembled WGS sequence"/>
</dbReference>
<evidence type="ECO:0008006" key="11">
    <source>
        <dbReference type="Google" id="ProtNLM"/>
    </source>
</evidence>
<dbReference type="InterPro" id="IPR011600">
    <property type="entry name" value="Pept_C14_caspase"/>
</dbReference>
<dbReference type="PROSITE" id="PS01121">
    <property type="entry name" value="CASPASE_HIS"/>
    <property type="match status" value="1"/>
</dbReference>
<dbReference type="InterPro" id="IPR016129">
    <property type="entry name" value="Caspase_his_AS"/>
</dbReference>
<sequence length="298" mass="33457">MENMSGDDTDSKLSSGELRLEITANPGLQISQEDLNNPSLSYPLKFALVDKKPCRGICLLINQRDFLACTGQGRRDGTDVDADRIERLFKHIGYSVLRNFNVDTKRFERLLSDVAQYDHSNFESFVCVILSHGCNGIIFATDGEIPAERVVAPFKGDRCRTLVGKPKLFFIQACRGMTFDKGVPLPWSTDSVAGDVLVTKIPVESDILVVHSTVPGFYAWRNSLNGSWFIQELCRVLEEDVEKPEHHDIMTLLTVVARCVAFAYRSNTGQADSHNMTQMIQITSTLTRLMYLTKFPKP</sequence>
<dbReference type="InterPro" id="IPR001309">
    <property type="entry name" value="Pept_C14_p20"/>
</dbReference>
<dbReference type="SMART" id="SM00115">
    <property type="entry name" value="CASc"/>
    <property type="match status" value="1"/>
</dbReference>
<dbReference type="PANTHER" id="PTHR10454">
    <property type="entry name" value="CASPASE"/>
    <property type="match status" value="1"/>
</dbReference>
<dbReference type="InterPro" id="IPR029030">
    <property type="entry name" value="Caspase-like_dom_sf"/>
</dbReference>
<keyword evidence="3" id="KW-0378">Hydrolase</keyword>
<dbReference type="GO" id="GO:0006915">
    <property type="term" value="P:apoptotic process"/>
    <property type="evidence" value="ECO:0007669"/>
    <property type="project" value="TreeGrafter"/>
</dbReference>
<reference evidence="9" key="1">
    <citation type="submission" date="2024-06" db="EMBL/GenBank/DDBJ databases">
        <authorList>
            <person name="Liu X."/>
            <person name="Lenzi L."/>
            <person name="Haldenby T S."/>
            <person name="Uol C."/>
        </authorList>
    </citation>
    <scope>NUCLEOTIDE SEQUENCE</scope>
</reference>
<dbReference type="PANTHER" id="PTHR10454:SF232">
    <property type="entry name" value="AT03047P-RELATED"/>
    <property type="match status" value="1"/>
</dbReference>
<evidence type="ECO:0000256" key="2">
    <source>
        <dbReference type="ARBA" id="ARBA00022670"/>
    </source>
</evidence>
<evidence type="ECO:0000259" key="7">
    <source>
        <dbReference type="PROSITE" id="PS50207"/>
    </source>
</evidence>
<dbReference type="GO" id="GO:0043525">
    <property type="term" value="P:positive regulation of neuron apoptotic process"/>
    <property type="evidence" value="ECO:0007669"/>
    <property type="project" value="TreeGrafter"/>
</dbReference>
<organism evidence="9 10">
    <name type="scientific">Calicophoron daubneyi</name>
    <name type="common">Rumen fluke</name>
    <name type="synonym">Paramphistomum daubneyi</name>
    <dbReference type="NCBI Taxonomy" id="300641"/>
    <lineage>
        <taxon>Eukaryota</taxon>
        <taxon>Metazoa</taxon>
        <taxon>Spiralia</taxon>
        <taxon>Lophotrochozoa</taxon>
        <taxon>Platyhelminthes</taxon>
        <taxon>Trematoda</taxon>
        <taxon>Digenea</taxon>
        <taxon>Plagiorchiida</taxon>
        <taxon>Pronocephalata</taxon>
        <taxon>Paramphistomoidea</taxon>
        <taxon>Paramphistomidae</taxon>
        <taxon>Calicophoron</taxon>
    </lineage>
</organism>
<feature type="domain" description="Caspase family p10" evidence="7">
    <location>
        <begin position="197"/>
        <end position="294"/>
    </location>
</feature>
<evidence type="ECO:0000256" key="1">
    <source>
        <dbReference type="ARBA" id="ARBA00010134"/>
    </source>
</evidence>
<dbReference type="InterPro" id="IPR002398">
    <property type="entry name" value="Pept_C14"/>
</dbReference>
<dbReference type="PROSITE" id="PS50207">
    <property type="entry name" value="CASPASE_P10"/>
    <property type="match status" value="1"/>
</dbReference>
<dbReference type="GO" id="GO:0004197">
    <property type="term" value="F:cysteine-type endopeptidase activity"/>
    <property type="evidence" value="ECO:0007669"/>
    <property type="project" value="InterPro"/>
</dbReference>
<dbReference type="CDD" id="cd00032">
    <property type="entry name" value="CASc"/>
    <property type="match status" value="1"/>
</dbReference>
<evidence type="ECO:0000313" key="9">
    <source>
        <dbReference type="EMBL" id="CAL5140354.1"/>
    </source>
</evidence>
<dbReference type="GO" id="GO:0005737">
    <property type="term" value="C:cytoplasm"/>
    <property type="evidence" value="ECO:0007669"/>
    <property type="project" value="TreeGrafter"/>
</dbReference>
<keyword evidence="2" id="KW-0645">Protease</keyword>
<name>A0AAV2TSJ1_CALDB</name>
<evidence type="ECO:0000256" key="6">
    <source>
        <dbReference type="RuleBase" id="RU003971"/>
    </source>
</evidence>
<keyword evidence="4" id="KW-0788">Thiol protease</keyword>
<proteinExistence type="inferred from homology"/>
<dbReference type="PROSITE" id="PS50208">
    <property type="entry name" value="CASPASE_P20"/>
    <property type="match status" value="1"/>
</dbReference>